<dbReference type="AlphaFoldDB" id="A0A246JU53"/>
<dbReference type="Proteomes" id="UP000197361">
    <property type="component" value="Unassembled WGS sequence"/>
</dbReference>
<organism evidence="1 2">
    <name type="scientific">Sphingopyxis bauzanensis</name>
    <dbReference type="NCBI Taxonomy" id="651663"/>
    <lineage>
        <taxon>Bacteria</taxon>
        <taxon>Pseudomonadati</taxon>
        <taxon>Pseudomonadota</taxon>
        <taxon>Alphaproteobacteria</taxon>
        <taxon>Sphingomonadales</taxon>
        <taxon>Sphingomonadaceae</taxon>
        <taxon>Sphingopyxis</taxon>
    </lineage>
</organism>
<protein>
    <submittedName>
        <fullName evidence="1">Uncharacterized protein</fullName>
    </submittedName>
</protein>
<name>A0A246JU53_9SPHN</name>
<evidence type="ECO:0000313" key="2">
    <source>
        <dbReference type="Proteomes" id="UP000197361"/>
    </source>
</evidence>
<dbReference type="OrthoDB" id="7596768at2"/>
<accession>A0A246JU53</accession>
<sequence>MSEEKSPSETLAAQIVDQLIQSGLVRTEKRDSVVIKIASGEMKGLDWKNEIDLAAEKAATA</sequence>
<proteinExistence type="predicted"/>
<gene>
    <name evidence="1" type="ORF">CDQ92_15095</name>
</gene>
<dbReference type="EMBL" id="NISK01000003">
    <property type="protein sequence ID" value="OWQ96052.1"/>
    <property type="molecule type" value="Genomic_DNA"/>
</dbReference>
<dbReference type="RefSeq" id="WP_088442145.1">
    <property type="nucleotide sequence ID" value="NZ_BMMC01000009.1"/>
</dbReference>
<keyword evidence="2" id="KW-1185">Reference proteome</keyword>
<reference evidence="1 2" key="1">
    <citation type="journal article" date="2010" name="Int. J. Syst. Evol. Microbiol.">
        <title>Sphingopyxis bauzanensis sp. nov., a psychrophilic bacterium isolated from soil.</title>
        <authorList>
            <person name="Zhang D.C."/>
            <person name="Liu H.C."/>
            <person name="Xin Y.H."/>
            <person name="Zhou Y.G."/>
            <person name="Schinner F."/>
            <person name="Margesin R."/>
        </authorList>
    </citation>
    <scope>NUCLEOTIDE SEQUENCE [LARGE SCALE GENOMIC DNA]</scope>
    <source>
        <strain evidence="1 2">DSM 22271</strain>
    </source>
</reference>
<comment type="caution">
    <text evidence="1">The sequence shown here is derived from an EMBL/GenBank/DDBJ whole genome shotgun (WGS) entry which is preliminary data.</text>
</comment>
<evidence type="ECO:0000313" key="1">
    <source>
        <dbReference type="EMBL" id="OWQ96052.1"/>
    </source>
</evidence>